<name>A0A0L0SR01_ALLM3</name>
<feature type="transmembrane region" description="Helical" evidence="7">
    <location>
        <begin position="284"/>
        <end position="303"/>
    </location>
</feature>
<comment type="subcellular location">
    <subcellularLocation>
        <location evidence="1">Membrane</location>
        <topology evidence="1">Multi-pass membrane protein</topology>
    </subcellularLocation>
</comment>
<feature type="transmembrane region" description="Helical" evidence="7">
    <location>
        <begin position="45"/>
        <end position="66"/>
    </location>
</feature>
<dbReference type="PANTHER" id="PTHR19444:SF13">
    <property type="entry name" value="PROTEIN UNC-93 HOMOLOG A"/>
    <property type="match status" value="1"/>
</dbReference>
<feature type="transmembrane region" description="Helical" evidence="7">
    <location>
        <begin position="409"/>
        <end position="431"/>
    </location>
</feature>
<feature type="region of interest" description="Disordered" evidence="6">
    <location>
        <begin position="1"/>
        <end position="35"/>
    </location>
</feature>
<dbReference type="eggNOG" id="KOG3098">
    <property type="taxonomic scope" value="Eukaryota"/>
</dbReference>
<evidence type="ECO:0000256" key="1">
    <source>
        <dbReference type="ARBA" id="ARBA00004141"/>
    </source>
</evidence>
<dbReference type="Pfam" id="PF05978">
    <property type="entry name" value="UNC-93"/>
    <property type="match status" value="1"/>
</dbReference>
<dbReference type="STRING" id="578462.A0A0L0SR01"/>
<evidence type="ECO:0008006" key="10">
    <source>
        <dbReference type="Google" id="ProtNLM"/>
    </source>
</evidence>
<keyword evidence="4 7" id="KW-1133">Transmembrane helix</keyword>
<dbReference type="Gene3D" id="1.20.1250.20">
    <property type="entry name" value="MFS general substrate transporter like domains"/>
    <property type="match status" value="1"/>
</dbReference>
<feature type="transmembrane region" description="Helical" evidence="7">
    <location>
        <begin position="315"/>
        <end position="341"/>
    </location>
</feature>
<accession>A0A0L0SR01</accession>
<feature type="transmembrane region" description="Helical" evidence="7">
    <location>
        <begin position="248"/>
        <end position="269"/>
    </location>
</feature>
<evidence type="ECO:0000256" key="6">
    <source>
        <dbReference type="SAM" id="MobiDB-lite"/>
    </source>
</evidence>
<dbReference type="AlphaFoldDB" id="A0A0L0SR01"/>
<comment type="similarity">
    <text evidence="2">Belongs to the unc-93 family.</text>
</comment>
<feature type="transmembrane region" description="Helical" evidence="7">
    <location>
        <begin position="347"/>
        <end position="364"/>
    </location>
</feature>
<feature type="transmembrane region" description="Helical" evidence="7">
    <location>
        <begin position="78"/>
        <end position="96"/>
    </location>
</feature>
<dbReference type="PANTHER" id="PTHR19444">
    <property type="entry name" value="UNC-93 RELATED"/>
    <property type="match status" value="1"/>
</dbReference>
<reference evidence="9" key="2">
    <citation type="submission" date="2009-11" db="EMBL/GenBank/DDBJ databases">
        <title>The Genome Sequence of Allomyces macrogynus strain ATCC 38327.</title>
        <authorList>
            <consortium name="The Broad Institute Genome Sequencing Platform"/>
            <person name="Russ C."/>
            <person name="Cuomo C."/>
            <person name="Shea T."/>
            <person name="Young S.K."/>
            <person name="Zeng Q."/>
            <person name="Koehrsen M."/>
            <person name="Haas B."/>
            <person name="Borodovsky M."/>
            <person name="Guigo R."/>
            <person name="Alvarado L."/>
            <person name="Berlin A."/>
            <person name="Borenstein D."/>
            <person name="Chen Z."/>
            <person name="Engels R."/>
            <person name="Freedman E."/>
            <person name="Gellesch M."/>
            <person name="Goldberg J."/>
            <person name="Griggs A."/>
            <person name="Gujja S."/>
            <person name="Heiman D."/>
            <person name="Hepburn T."/>
            <person name="Howarth C."/>
            <person name="Jen D."/>
            <person name="Larson L."/>
            <person name="Lewis B."/>
            <person name="Mehta T."/>
            <person name="Park D."/>
            <person name="Pearson M."/>
            <person name="Roberts A."/>
            <person name="Saif S."/>
            <person name="Shenoy N."/>
            <person name="Sisk P."/>
            <person name="Stolte C."/>
            <person name="Sykes S."/>
            <person name="Walk T."/>
            <person name="White J."/>
            <person name="Yandava C."/>
            <person name="Burger G."/>
            <person name="Gray M.W."/>
            <person name="Holland P.W.H."/>
            <person name="King N."/>
            <person name="Lang F.B.F."/>
            <person name="Roger A.J."/>
            <person name="Ruiz-Trillo I."/>
            <person name="Lander E."/>
            <person name="Nusbaum C."/>
        </authorList>
    </citation>
    <scope>NUCLEOTIDE SEQUENCE [LARGE SCALE GENOMIC DNA]</scope>
    <source>
        <strain evidence="9">ATCC 38327</strain>
    </source>
</reference>
<dbReference type="InterPro" id="IPR051951">
    <property type="entry name" value="UNC-93_regulatory"/>
</dbReference>
<dbReference type="OrthoDB" id="196103at2759"/>
<feature type="transmembrane region" description="Helical" evidence="7">
    <location>
        <begin position="127"/>
        <end position="150"/>
    </location>
</feature>
<evidence type="ECO:0000256" key="2">
    <source>
        <dbReference type="ARBA" id="ARBA00009172"/>
    </source>
</evidence>
<keyword evidence="5 7" id="KW-0472">Membrane</keyword>
<gene>
    <name evidence="8" type="ORF">AMAG_10141</name>
</gene>
<dbReference type="GO" id="GO:0016020">
    <property type="term" value="C:membrane"/>
    <property type="evidence" value="ECO:0007669"/>
    <property type="project" value="UniProtKB-SubCell"/>
</dbReference>
<keyword evidence="9" id="KW-1185">Reference proteome</keyword>
<evidence type="ECO:0000313" key="8">
    <source>
        <dbReference type="EMBL" id="KNE64800.1"/>
    </source>
</evidence>
<feature type="transmembrane region" description="Helical" evidence="7">
    <location>
        <begin position="384"/>
        <end position="403"/>
    </location>
</feature>
<dbReference type="InterPro" id="IPR036259">
    <property type="entry name" value="MFS_trans_sf"/>
</dbReference>
<evidence type="ECO:0000313" key="9">
    <source>
        <dbReference type="Proteomes" id="UP000054350"/>
    </source>
</evidence>
<dbReference type="SUPFAM" id="SSF103473">
    <property type="entry name" value="MFS general substrate transporter"/>
    <property type="match status" value="1"/>
</dbReference>
<dbReference type="InterPro" id="IPR010291">
    <property type="entry name" value="Ion_channel_UNC-93"/>
</dbReference>
<keyword evidence="3 7" id="KW-0812">Transmembrane</keyword>
<feature type="transmembrane region" description="Helical" evidence="7">
    <location>
        <begin position="162"/>
        <end position="187"/>
    </location>
</feature>
<evidence type="ECO:0000256" key="7">
    <source>
        <dbReference type="SAM" id="Phobius"/>
    </source>
</evidence>
<evidence type="ECO:0000256" key="3">
    <source>
        <dbReference type="ARBA" id="ARBA00022692"/>
    </source>
</evidence>
<sequence>MADSEQHGACSSSAAATAEPAAPTTSGFAPTPSTPATERSGMIRVALLGFGFLLIFTAFNGAQTLVTTIHPDNGFNSLATIYLCFFFGSLLAPSLVLRVPLRFIFFVSAAMYALFIAGLNWGTTALFVTSALVGFAAGSIWITQGFYVSMASQASGVPIGKLTSVFLFIFTINMIAGNAISASILLAGISYSTLLYILAIVAATGALCLLLLPQPGRAEATNTSNAAPTMPLGEKLRMTIKLFPEMPMLALIPLILWNGALGSLAFGNIPRFLPESMVAARPEIVPLIFIVYGVTGTLASPFWGRVYDRSGAKPLVWAMAILGIITYALVLVVLLVVPGLADDETPAIALFACATGALGALDNLTNSLINFSISSLYPDEQTNAAAFAVYRLCFCVGFILLSLLSNTGIWQIIVVLNVILLIATVAAYAYLIKYRSRKAAEQAVVDKAAGKH</sequence>
<organism evidence="8 9">
    <name type="scientific">Allomyces macrogynus (strain ATCC 38327)</name>
    <name type="common">Allomyces javanicus var. macrogynus</name>
    <dbReference type="NCBI Taxonomy" id="578462"/>
    <lineage>
        <taxon>Eukaryota</taxon>
        <taxon>Fungi</taxon>
        <taxon>Fungi incertae sedis</taxon>
        <taxon>Blastocladiomycota</taxon>
        <taxon>Blastocladiomycetes</taxon>
        <taxon>Blastocladiales</taxon>
        <taxon>Blastocladiaceae</taxon>
        <taxon>Allomyces</taxon>
    </lineage>
</organism>
<proteinExistence type="inferred from homology"/>
<protein>
    <recommendedName>
        <fullName evidence="10">Major facilitator superfamily (MFS) profile domain-containing protein</fullName>
    </recommendedName>
</protein>
<dbReference type="EMBL" id="GG745345">
    <property type="protein sequence ID" value="KNE64800.1"/>
    <property type="molecule type" value="Genomic_DNA"/>
</dbReference>
<evidence type="ECO:0000256" key="4">
    <source>
        <dbReference type="ARBA" id="ARBA00022989"/>
    </source>
</evidence>
<reference evidence="8 9" key="1">
    <citation type="submission" date="2009-11" db="EMBL/GenBank/DDBJ databases">
        <title>Annotation of Allomyces macrogynus ATCC 38327.</title>
        <authorList>
            <consortium name="The Broad Institute Genome Sequencing Platform"/>
            <person name="Russ C."/>
            <person name="Cuomo C."/>
            <person name="Burger G."/>
            <person name="Gray M.W."/>
            <person name="Holland P.W.H."/>
            <person name="King N."/>
            <person name="Lang F.B.F."/>
            <person name="Roger A.J."/>
            <person name="Ruiz-Trillo I."/>
            <person name="Young S.K."/>
            <person name="Zeng Q."/>
            <person name="Gargeya S."/>
            <person name="Fitzgerald M."/>
            <person name="Haas B."/>
            <person name="Abouelleil A."/>
            <person name="Alvarado L."/>
            <person name="Arachchi H.M."/>
            <person name="Berlin A."/>
            <person name="Chapman S.B."/>
            <person name="Gearin G."/>
            <person name="Goldberg J."/>
            <person name="Griggs A."/>
            <person name="Gujja S."/>
            <person name="Hansen M."/>
            <person name="Heiman D."/>
            <person name="Howarth C."/>
            <person name="Larimer J."/>
            <person name="Lui A."/>
            <person name="MacDonald P.J.P."/>
            <person name="McCowen C."/>
            <person name="Montmayeur A."/>
            <person name="Murphy C."/>
            <person name="Neiman D."/>
            <person name="Pearson M."/>
            <person name="Priest M."/>
            <person name="Roberts A."/>
            <person name="Saif S."/>
            <person name="Shea T."/>
            <person name="Sisk P."/>
            <person name="Stolte C."/>
            <person name="Sykes S."/>
            <person name="Wortman J."/>
            <person name="Nusbaum C."/>
            <person name="Birren B."/>
        </authorList>
    </citation>
    <scope>NUCLEOTIDE SEQUENCE [LARGE SCALE GENOMIC DNA]</scope>
    <source>
        <strain evidence="8 9">ATCC 38327</strain>
    </source>
</reference>
<feature type="transmembrane region" description="Helical" evidence="7">
    <location>
        <begin position="193"/>
        <end position="212"/>
    </location>
</feature>
<evidence type="ECO:0000256" key="5">
    <source>
        <dbReference type="ARBA" id="ARBA00023136"/>
    </source>
</evidence>
<dbReference type="OMA" id="QFQDKTH"/>
<dbReference type="Proteomes" id="UP000054350">
    <property type="component" value="Unassembled WGS sequence"/>
</dbReference>
<feature type="transmembrane region" description="Helical" evidence="7">
    <location>
        <begin position="103"/>
        <end position="121"/>
    </location>
</feature>
<feature type="compositionally biased region" description="Low complexity" evidence="6">
    <location>
        <begin position="9"/>
        <end position="26"/>
    </location>
</feature>
<dbReference type="VEuPathDB" id="FungiDB:AMAG_10141"/>